<comment type="caution">
    <text evidence="1">The sequence shown here is derived from an EMBL/GenBank/DDBJ whole genome shotgun (WGS) entry which is preliminary data.</text>
</comment>
<dbReference type="EMBL" id="BFAA01001078">
    <property type="protein sequence ID" value="GCB74750.1"/>
    <property type="molecule type" value="Genomic_DNA"/>
</dbReference>
<evidence type="ECO:0000313" key="2">
    <source>
        <dbReference type="Proteomes" id="UP000288216"/>
    </source>
</evidence>
<organism evidence="1 2">
    <name type="scientific">Scyliorhinus torazame</name>
    <name type="common">Cloudy catshark</name>
    <name type="synonym">Catulus torazame</name>
    <dbReference type="NCBI Taxonomy" id="75743"/>
    <lineage>
        <taxon>Eukaryota</taxon>
        <taxon>Metazoa</taxon>
        <taxon>Chordata</taxon>
        <taxon>Craniata</taxon>
        <taxon>Vertebrata</taxon>
        <taxon>Chondrichthyes</taxon>
        <taxon>Elasmobranchii</taxon>
        <taxon>Galeomorphii</taxon>
        <taxon>Galeoidea</taxon>
        <taxon>Carcharhiniformes</taxon>
        <taxon>Scyliorhinidae</taxon>
        <taxon>Scyliorhinus</taxon>
    </lineage>
</organism>
<dbReference type="PANTHER" id="PTHR14776">
    <property type="entry name" value="CADHERIN-LIKE AND PC-ESTERASE DOMAIN-CONTAINING PROTEIN 1"/>
    <property type="match status" value="1"/>
</dbReference>
<reference evidence="1 2" key="1">
    <citation type="journal article" date="2018" name="Nat. Ecol. Evol.">
        <title>Shark genomes provide insights into elasmobranch evolution and the origin of vertebrates.</title>
        <authorList>
            <person name="Hara Y"/>
            <person name="Yamaguchi K"/>
            <person name="Onimaru K"/>
            <person name="Kadota M"/>
            <person name="Koyanagi M"/>
            <person name="Keeley SD"/>
            <person name="Tatsumi K"/>
            <person name="Tanaka K"/>
            <person name="Motone F"/>
            <person name="Kageyama Y"/>
            <person name="Nozu R"/>
            <person name="Adachi N"/>
            <person name="Nishimura O"/>
            <person name="Nakagawa R"/>
            <person name="Tanegashima C"/>
            <person name="Kiyatake I"/>
            <person name="Matsumoto R"/>
            <person name="Murakumo K"/>
            <person name="Nishida K"/>
            <person name="Terakita A"/>
            <person name="Kuratani S"/>
            <person name="Sato K"/>
            <person name="Hyodo S Kuraku.S."/>
        </authorList>
    </citation>
    <scope>NUCLEOTIDE SEQUENCE [LARGE SCALE GENOMIC DNA]</scope>
</reference>
<keyword evidence="2" id="KW-1185">Reference proteome</keyword>
<evidence type="ECO:0000313" key="1">
    <source>
        <dbReference type="EMBL" id="GCB74750.1"/>
    </source>
</evidence>
<proteinExistence type="predicted"/>
<sequence>MKPACKQCTQLPGNGEGASERDTHCQPGPAGLDQLLRLIQIEPEKSNAFNNRKKTVVLRGYNSISASDLRLYQHIFLQYGYELVLSPEVDGGSSYKEGFKDNGAEHWDLLICFTSNELSGDRCLQKEEFHQLQLHQKVIKFSRD</sequence>
<dbReference type="Proteomes" id="UP000288216">
    <property type="component" value="Unassembled WGS sequence"/>
</dbReference>
<protein>
    <submittedName>
        <fullName evidence="1">Uncharacterized protein</fullName>
    </submittedName>
</protein>
<accession>A0A401PNM2</accession>
<dbReference type="AlphaFoldDB" id="A0A401PNM2"/>
<dbReference type="OrthoDB" id="1932925at2759"/>
<name>A0A401PNM2_SCYTO</name>
<gene>
    <name evidence="1" type="ORF">scyTo_0003841</name>
</gene>
<dbReference type="PANTHER" id="PTHR14776:SF1">
    <property type="entry name" value="CADHERIN-LIKE AND PC-ESTERASE DOMAIN-CONTAINING PROTEIN 1"/>
    <property type="match status" value="1"/>
</dbReference>